<dbReference type="Gene3D" id="3.40.50.720">
    <property type="entry name" value="NAD(P)-binding Rossmann-like Domain"/>
    <property type="match status" value="1"/>
</dbReference>
<sequence>MRVLLTGGTGFIGSAVLRTLRHAGHEVLAIVRSQESETAVNEQGATGVIGDLRDTAWLAATLRGVDAGVHAAAAGDGTDPQINTSVVDAAVEAFAGTDKPFVLTGGIWTYGDNTAIVEDSADDPPALTRWRVPLEHRLLEDAARGIVIRPGIVYGHGQGIPALLANGPHDDAGALLVPGGEQHWTTVHVDDLAELYRLALEAGTTGAIYLGTDDGSPTVSELGTALGETVAHETADAARDRLGADFADALLLDQVAGSARTREALGWSPVRPPLVEDPTFTRAG</sequence>
<proteinExistence type="predicted"/>
<gene>
    <name evidence="2" type="ORF">FNM00_10000</name>
</gene>
<dbReference type="Pfam" id="PF01370">
    <property type="entry name" value="Epimerase"/>
    <property type="match status" value="1"/>
</dbReference>
<protein>
    <submittedName>
        <fullName evidence="2">NAD-dependent epimerase/dehydratase family protein</fullName>
    </submittedName>
</protein>
<reference evidence="2 3" key="1">
    <citation type="submission" date="2019-07" db="EMBL/GenBank/DDBJ databases">
        <authorList>
            <person name="Zhao L.H."/>
        </authorList>
    </citation>
    <scope>NUCLEOTIDE SEQUENCE [LARGE SCALE GENOMIC DNA]</scope>
    <source>
        <strain evidence="2 3">Co35</strain>
    </source>
</reference>
<dbReference type="PANTHER" id="PTHR48079">
    <property type="entry name" value="PROTEIN YEEZ"/>
    <property type="match status" value="1"/>
</dbReference>
<evidence type="ECO:0000313" key="2">
    <source>
        <dbReference type="EMBL" id="TSD62709.1"/>
    </source>
</evidence>
<dbReference type="SUPFAM" id="SSF51735">
    <property type="entry name" value="NAD(P)-binding Rossmann-fold domains"/>
    <property type="match status" value="1"/>
</dbReference>
<dbReference type="InterPro" id="IPR036291">
    <property type="entry name" value="NAD(P)-bd_dom_sf"/>
</dbReference>
<feature type="domain" description="NAD-dependent epimerase/dehydratase" evidence="1">
    <location>
        <begin position="3"/>
        <end position="208"/>
    </location>
</feature>
<dbReference type="EMBL" id="VLNT01000007">
    <property type="protein sequence ID" value="TSD62709.1"/>
    <property type="molecule type" value="Genomic_DNA"/>
</dbReference>
<dbReference type="InterPro" id="IPR001509">
    <property type="entry name" value="Epimerase_deHydtase"/>
</dbReference>
<dbReference type="Proteomes" id="UP000316988">
    <property type="component" value="Unassembled WGS sequence"/>
</dbReference>
<evidence type="ECO:0000313" key="3">
    <source>
        <dbReference type="Proteomes" id="UP000316988"/>
    </source>
</evidence>
<dbReference type="PANTHER" id="PTHR48079:SF6">
    <property type="entry name" value="NAD(P)-BINDING DOMAIN-CONTAINING PROTEIN-RELATED"/>
    <property type="match status" value="1"/>
</dbReference>
<dbReference type="InterPro" id="IPR051783">
    <property type="entry name" value="NAD(P)-dependent_oxidoreduct"/>
</dbReference>
<name>A0A554S8M6_9ACTN</name>
<dbReference type="GO" id="GO:0004029">
    <property type="term" value="F:aldehyde dehydrogenase (NAD+) activity"/>
    <property type="evidence" value="ECO:0007669"/>
    <property type="project" value="TreeGrafter"/>
</dbReference>
<organism evidence="2 3">
    <name type="scientific">Aeromicrobium piscarium</name>
    <dbReference type="NCBI Taxonomy" id="2590901"/>
    <lineage>
        <taxon>Bacteria</taxon>
        <taxon>Bacillati</taxon>
        <taxon>Actinomycetota</taxon>
        <taxon>Actinomycetes</taxon>
        <taxon>Propionibacteriales</taxon>
        <taxon>Nocardioidaceae</taxon>
        <taxon>Aeromicrobium</taxon>
    </lineage>
</organism>
<accession>A0A554S8M6</accession>
<comment type="caution">
    <text evidence="2">The sequence shown here is derived from an EMBL/GenBank/DDBJ whole genome shotgun (WGS) entry which is preliminary data.</text>
</comment>
<dbReference type="AlphaFoldDB" id="A0A554S8M6"/>
<dbReference type="GO" id="GO:0005737">
    <property type="term" value="C:cytoplasm"/>
    <property type="evidence" value="ECO:0007669"/>
    <property type="project" value="TreeGrafter"/>
</dbReference>
<dbReference type="RefSeq" id="WP_143913307.1">
    <property type="nucleotide sequence ID" value="NZ_VLNT01000007.1"/>
</dbReference>
<keyword evidence="3" id="KW-1185">Reference proteome</keyword>
<evidence type="ECO:0000259" key="1">
    <source>
        <dbReference type="Pfam" id="PF01370"/>
    </source>
</evidence>
<dbReference type="OrthoDB" id="9787292at2"/>